<dbReference type="GO" id="GO:0003677">
    <property type="term" value="F:DNA binding"/>
    <property type="evidence" value="ECO:0007669"/>
    <property type="project" value="UniProtKB-KW"/>
</dbReference>
<keyword evidence="7" id="KW-1185">Reference proteome</keyword>
<dbReference type="Proteomes" id="UP000253090">
    <property type="component" value="Unassembled WGS sequence"/>
</dbReference>
<dbReference type="GO" id="GO:0006355">
    <property type="term" value="P:regulation of DNA-templated transcription"/>
    <property type="evidence" value="ECO:0007669"/>
    <property type="project" value="InterPro"/>
</dbReference>
<evidence type="ECO:0000313" key="6">
    <source>
        <dbReference type="EMBL" id="RCX20629.1"/>
    </source>
</evidence>
<dbReference type="InterPro" id="IPR016032">
    <property type="entry name" value="Sig_transdc_resp-reg_C-effctor"/>
</dbReference>
<keyword evidence="1" id="KW-0805">Transcription regulation</keyword>
<evidence type="ECO:0000259" key="5">
    <source>
        <dbReference type="PROSITE" id="PS50112"/>
    </source>
</evidence>
<comment type="caution">
    <text evidence="6">The sequence shown here is derived from an EMBL/GenBank/DDBJ whole genome shotgun (WGS) entry which is preliminary data.</text>
</comment>
<dbReference type="AlphaFoldDB" id="A0A369BGE9"/>
<reference evidence="6 7" key="1">
    <citation type="submission" date="2018-07" db="EMBL/GenBank/DDBJ databases">
        <title>Genomic Encyclopedia of Type Strains, Phase III (KMG-III): the genomes of soil and plant-associated and newly described type strains.</title>
        <authorList>
            <person name="Whitman W."/>
        </authorList>
    </citation>
    <scope>NUCLEOTIDE SEQUENCE [LARGE SCALE GENOMIC DNA]</scope>
    <source>
        <strain evidence="6 7">CECT 8333</strain>
    </source>
</reference>
<dbReference type="InterPro" id="IPR036388">
    <property type="entry name" value="WH-like_DNA-bd_sf"/>
</dbReference>
<dbReference type="InterPro" id="IPR000014">
    <property type="entry name" value="PAS"/>
</dbReference>
<dbReference type="CDD" id="cd06170">
    <property type="entry name" value="LuxR_C_like"/>
    <property type="match status" value="1"/>
</dbReference>
<feature type="domain" description="HTH luxR-type" evidence="4">
    <location>
        <begin position="131"/>
        <end position="196"/>
    </location>
</feature>
<sequence>MINSAGQEEHLRDSVVWIKKLSNSAFEIDSKGTILAWNGGMEQMTGIGAAKTLGIPCRELSLFCDTRGRCVCDQDCPIHQAAKTMGSYLGKRHVYLNVRSRAIPVSKTVFISRGSELSDRVVHVVLERVQGVRPSFGLTPSEMRVLKYMCQGYSTEEIASGMSITYNTVRTHIRNVLSKLGVHKRTEAVSLAMGEYAKLPLESEG</sequence>
<dbReference type="EMBL" id="QPJW01000003">
    <property type="protein sequence ID" value="RCX20629.1"/>
    <property type="molecule type" value="Genomic_DNA"/>
</dbReference>
<dbReference type="Gene3D" id="1.10.10.10">
    <property type="entry name" value="Winged helix-like DNA-binding domain superfamily/Winged helix DNA-binding domain"/>
    <property type="match status" value="1"/>
</dbReference>
<dbReference type="PROSITE" id="PS50043">
    <property type="entry name" value="HTH_LUXR_2"/>
    <property type="match status" value="1"/>
</dbReference>
<dbReference type="Gene3D" id="3.30.450.20">
    <property type="entry name" value="PAS domain"/>
    <property type="match status" value="1"/>
</dbReference>
<dbReference type="PANTHER" id="PTHR44688">
    <property type="entry name" value="DNA-BINDING TRANSCRIPTIONAL ACTIVATOR DEVR_DOSR"/>
    <property type="match status" value="1"/>
</dbReference>
<name>A0A369BGE9_9BACL</name>
<evidence type="ECO:0000313" key="7">
    <source>
        <dbReference type="Proteomes" id="UP000253090"/>
    </source>
</evidence>
<accession>A0A369BGE9</accession>
<dbReference type="Pfam" id="PF00196">
    <property type="entry name" value="GerE"/>
    <property type="match status" value="1"/>
</dbReference>
<keyword evidence="3" id="KW-0804">Transcription</keyword>
<dbReference type="SUPFAM" id="SSF46894">
    <property type="entry name" value="C-terminal effector domain of the bipartite response regulators"/>
    <property type="match status" value="1"/>
</dbReference>
<dbReference type="PROSITE" id="PS00622">
    <property type="entry name" value="HTH_LUXR_1"/>
    <property type="match status" value="1"/>
</dbReference>
<organism evidence="6 7">
    <name type="scientific">Fontibacillus phaseoli</name>
    <dbReference type="NCBI Taxonomy" id="1416533"/>
    <lineage>
        <taxon>Bacteria</taxon>
        <taxon>Bacillati</taxon>
        <taxon>Bacillota</taxon>
        <taxon>Bacilli</taxon>
        <taxon>Bacillales</taxon>
        <taxon>Paenibacillaceae</taxon>
        <taxon>Fontibacillus</taxon>
    </lineage>
</organism>
<evidence type="ECO:0000259" key="4">
    <source>
        <dbReference type="PROSITE" id="PS50043"/>
    </source>
</evidence>
<dbReference type="SUPFAM" id="SSF55785">
    <property type="entry name" value="PYP-like sensor domain (PAS domain)"/>
    <property type="match status" value="1"/>
</dbReference>
<evidence type="ECO:0000256" key="1">
    <source>
        <dbReference type="ARBA" id="ARBA00023015"/>
    </source>
</evidence>
<evidence type="ECO:0000256" key="2">
    <source>
        <dbReference type="ARBA" id="ARBA00023125"/>
    </source>
</evidence>
<dbReference type="PRINTS" id="PR00038">
    <property type="entry name" value="HTHLUXR"/>
</dbReference>
<evidence type="ECO:0000256" key="3">
    <source>
        <dbReference type="ARBA" id="ARBA00023163"/>
    </source>
</evidence>
<protein>
    <submittedName>
        <fullName evidence="6">Regulatory LuxR family protein</fullName>
    </submittedName>
</protein>
<dbReference type="SMART" id="SM00421">
    <property type="entry name" value="HTH_LUXR"/>
    <property type="match status" value="1"/>
</dbReference>
<gene>
    <name evidence="6" type="ORF">DFP94_103361</name>
</gene>
<dbReference type="PROSITE" id="PS50112">
    <property type="entry name" value="PAS"/>
    <property type="match status" value="1"/>
</dbReference>
<dbReference type="InterPro" id="IPR000792">
    <property type="entry name" value="Tscrpt_reg_LuxR_C"/>
</dbReference>
<dbReference type="PANTHER" id="PTHR44688:SF16">
    <property type="entry name" value="DNA-BINDING TRANSCRIPTIONAL ACTIVATOR DEVR_DOSR"/>
    <property type="match status" value="1"/>
</dbReference>
<dbReference type="RefSeq" id="WP_114496688.1">
    <property type="nucleotide sequence ID" value="NZ_QPJW01000003.1"/>
</dbReference>
<proteinExistence type="predicted"/>
<keyword evidence="2" id="KW-0238">DNA-binding</keyword>
<dbReference type="OrthoDB" id="2612750at2"/>
<dbReference type="InterPro" id="IPR035965">
    <property type="entry name" value="PAS-like_dom_sf"/>
</dbReference>
<feature type="domain" description="PAS" evidence="5">
    <location>
        <begin position="7"/>
        <end position="54"/>
    </location>
</feature>